<keyword evidence="2 6" id="KW-0812">Transmembrane</keyword>
<comment type="subcellular location">
    <subcellularLocation>
        <location evidence="1">Membrane</location>
        <topology evidence="1">Multi-pass membrane protein</topology>
    </subcellularLocation>
</comment>
<keyword evidence="3 6" id="KW-1133">Transmembrane helix</keyword>
<evidence type="ECO:0000256" key="3">
    <source>
        <dbReference type="ARBA" id="ARBA00022989"/>
    </source>
</evidence>
<keyword evidence="4 6" id="KW-0472">Membrane</keyword>
<dbReference type="GO" id="GO:0003254">
    <property type="term" value="P:regulation of membrane depolarization"/>
    <property type="evidence" value="ECO:0007669"/>
    <property type="project" value="TreeGrafter"/>
</dbReference>
<evidence type="ECO:0000256" key="1">
    <source>
        <dbReference type="ARBA" id="ARBA00004141"/>
    </source>
</evidence>
<proteinExistence type="predicted"/>
<organism evidence="8 9">
    <name type="scientific">Paramecium octaurelia</name>
    <dbReference type="NCBI Taxonomy" id="43137"/>
    <lineage>
        <taxon>Eukaryota</taxon>
        <taxon>Sar</taxon>
        <taxon>Alveolata</taxon>
        <taxon>Ciliophora</taxon>
        <taxon>Intramacronucleata</taxon>
        <taxon>Oligohymenophorea</taxon>
        <taxon>Peniculida</taxon>
        <taxon>Parameciidae</taxon>
        <taxon>Paramecium</taxon>
    </lineage>
</organism>
<feature type="coiled-coil region" evidence="5">
    <location>
        <begin position="583"/>
        <end position="613"/>
    </location>
</feature>
<dbReference type="OMA" id="INICLTQ"/>
<feature type="transmembrane region" description="Helical" evidence="6">
    <location>
        <begin position="268"/>
        <end position="290"/>
    </location>
</feature>
<evidence type="ECO:0000259" key="7">
    <source>
        <dbReference type="PROSITE" id="PS50042"/>
    </source>
</evidence>
<accession>A0A8S1VHP9</accession>
<dbReference type="InterPro" id="IPR051413">
    <property type="entry name" value="K/Na_HCN_channel"/>
</dbReference>
<dbReference type="InterPro" id="IPR005821">
    <property type="entry name" value="Ion_trans_dom"/>
</dbReference>
<evidence type="ECO:0000313" key="9">
    <source>
        <dbReference type="Proteomes" id="UP000683925"/>
    </source>
</evidence>
<dbReference type="PANTHER" id="PTHR45689:SF5">
    <property type="entry name" value="I[[H]] CHANNEL, ISOFORM E"/>
    <property type="match status" value="1"/>
</dbReference>
<dbReference type="PANTHER" id="PTHR45689">
    <property type="entry name" value="I[[H]] CHANNEL, ISOFORM E"/>
    <property type="match status" value="1"/>
</dbReference>
<feature type="domain" description="Cyclic nucleotide-binding" evidence="7">
    <location>
        <begin position="408"/>
        <end position="505"/>
    </location>
</feature>
<dbReference type="InterPro" id="IPR000595">
    <property type="entry name" value="cNMP-bd_dom"/>
</dbReference>
<feature type="transmembrane region" description="Helical" evidence="6">
    <location>
        <begin position="117"/>
        <end position="138"/>
    </location>
</feature>
<evidence type="ECO:0000313" key="8">
    <source>
        <dbReference type="EMBL" id="CAD8175002.1"/>
    </source>
</evidence>
<gene>
    <name evidence="8" type="ORF">POCTA_138.1.T0640278</name>
</gene>
<dbReference type="GO" id="GO:0035725">
    <property type="term" value="P:sodium ion transmembrane transport"/>
    <property type="evidence" value="ECO:0007669"/>
    <property type="project" value="TreeGrafter"/>
</dbReference>
<feature type="transmembrane region" description="Helical" evidence="6">
    <location>
        <begin position="302"/>
        <end position="326"/>
    </location>
</feature>
<keyword evidence="5" id="KW-0175">Coiled coil</keyword>
<reference evidence="8" key="1">
    <citation type="submission" date="2021-01" db="EMBL/GenBank/DDBJ databases">
        <authorList>
            <consortium name="Genoscope - CEA"/>
            <person name="William W."/>
        </authorList>
    </citation>
    <scope>NUCLEOTIDE SEQUENCE</scope>
</reference>
<dbReference type="AlphaFoldDB" id="A0A8S1VHP9"/>
<evidence type="ECO:0000256" key="5">
    <source>
        <dbReference type="SAM" id="Coils"/>
    </source>
</evidence>
<evidence type="ECO:0000256" key="2">
    <source>
        <dbReference type="ARBA" id="ARBA00022692"/>
    </source>
</evidence>
<dbReference type="GO" id="GO:0098855">
    <property type="term" value="C:HCN channel complex"/>
    <property type="evidence" value="ECO:0007669"/>
    <property type="project" value="TreeGrafter"/>
</dbReference>
<evidence type="ECO:0000256" key="6">
    <source>
        <dbReference type="SAM" id="Phobius"/>
    </source>
</evidence>
<dbReference type="PROSITE" id="PS50042">
    <property type="entry name" value="CNMP_BINDING_3"/>
    <property type="match status" value="1"/>
</dbReference>
<evidence type="ECO:0000256" key="4">
    <source>
        <dbReference type="ARBA" id="ARBA00023136"/>
    </source>
</evidence>
<dbReference type="Proteomes" id="UP000683925">
    <property type="component" value="Unassembled WGS sequence"/>
</dbReference>
<dbReference type="Pfam" id="PF00520">
    <property type="entry name" value="Ion_trans"/>
    <property type="match status" value="1"/>
</dbReference>
<dbReference type="Pfam" id="PF00027">
    <property type="entry name" value="cNMP_binding"/>
    <property type="match status" value="1"/>
</dbReference>
<name>A0A8S1VHP9_PAROT</name>
<protein>
    <recommendedName>
        <fullName evidence="7">Cyclic nucleotide-binding domain-containing protein</fullName>
    </recommendedName>
</protein>
<keyword evidence="9" id="KW-1185">Reference proteome</keyword>
<dbReference type="EMBL" id="CAJJDP010000063">
    <property type="protein sequence ID" value="CAD8175002.1"/>
    <property type="molecule type" value="Genomic_DNA"/>
</dbReference>
<sequence>MTQVTQDPRQQYLDKAQDINQEQIQQQRQLITIISVNDKDARDIIYYLQDRQSIDLSKVSNWKKFKNFLWGLPKVSNPNSSFRIFWELISMIFIFVQMIQIPLVLTYSVELSEGFLAFNQFMDVFFYIDMILNFKLAYYHRGEIIFDRKLIAINYLKLWFWLDFLAVLPYDQMFSVEDSQTQLFKIVRLFKFIKIIRLLRVLKISKILQKLEESFTLAQTFQAMIQFLKIACMILSIAHWIACIWNIIEYTDEQVSITWMQKYGIADADWGIKYISAFYFSVTTMITVGYGDINANTQTEMIFAVFAMVLASAIFGYSMSSFMQIIEGEDEKIQQQRIQNSKIVRYIRQKSIPKELQSRVKNYLEWLAGSAQIARNYEQYVLKSLSANLKTEIVCLLNGRILHKVQLFSKEFTPQLINKLVYVLNEQILGPEEYVFKENSLDNDKVYFIQNGQINICLTQRETLVKTLQKGEYFGEIGFFGRKPRNASAKTVDFVNVMSLKRSDLWEAAKPLESDLLKLYFMKDCLEVENNFKPLKLRCYICDRPHHIARNCTVFHYRASRKNIIFEYFSHQNSRMRLFQRKSKRQKININQIQEQIQKYQINQNRNEKQQKNITNNYIIEDVKIACDIDHLKEYSDFYNEFNITNVAQNINFYANFILLQMEEEKKKLKAQMRQNQKRLKNQTLAPRQSKITLGNIENLVNLQDNYLSLSSKSSINCIERSKSKSKRLLDLQSQKHMTRRSFTNSIPKYFEQFYKQPSFIERSKITKHKRISSLSRFDSNQRAELNIFRKETFMNKLIPELLLNFNLKQPQFQY</sequence>
<dbReference type="SMART" id="SM00100">
    <property type="entry name" value="cNMP"/>
    <property type="match status" value="1"/>
</dbReference>
<feature type="transmembrane region" description="Helical" evidence="6">
    <location>
        <begin position="223"/>
        <end position="248"/>
    </location>
</feature>
<dbReference type="CDD" id="cd00038">
    <property type="entry name" value="CAP_ED"/>
    <property type="match status" value="1"/>
</dbReference>
<comment type="caution">
    <text evidence="8">The sequence shown here is derived from an EMBL/GenBank/DDBJ whole genome shotgun (WGS) entry which is preliminary data.</text>
</comment>
<dbReference type="GO" id="GO:0005249">
    <property type="term" value="F:voltage-gated potassium channel activity"/>
    <property type="evidence" value="ECO:0007669"/>
    <property type="project" value="TreeGrafter"/>
</dbReference>
<feature type="transmembrane region" description="Helical" evidence="6">
    <location>
        <begin position="84"/>
        <end position="105"/>
    </location>
</feature>
<feature type="coiled-coil region" evidence="5">
    <location>
        <begin position="659"/>
        <end position="686"/>
    </location>
</feature>
<dbReference type="OrthoDB" id="417811at2759"/>